<dbReference type="PANTHER" id="PTHR30518:SF2">
    <property type="entry name" value="ENDOLYTIC MUREIN TRANSGLYCOSYLASE"/>
    <property type="match status" value="1"/>
</dbReference>
<keyword evidence="4 7" id="KW-0472">Membrane</keyword>
<name>A0A383B0W2_9ZZZZ</name>
<evidence type="ECO:0000256" key="3">
    <source>
        <dbReference type="ARBA" id="ARBA00022989"/>
    </source>
</evidence>
<dbReference type="GO" id="GO:0016829">
    <property type="term" value="F:lyase activity"/>
    <property type="evidence" value="ECO:0007669"/>
    <property type="project" value="UniProtKB-KW"/>
</dbReference>
<evidence type="ECO:0000256" key="1">
    <source>
        <dbReference type="ARBA" id="ARBA00022475"/>
    </source>
</evidence>
<dbReference type="InterPro" id="IPR003770">
    <property type="entry name" value="MLTG-like"/>
</dbReference>
<dbReference type="EMBL" id="UINC01196200">
    <property type="protein sequence ID" value="SVE13105.1"/>
    <property type="molecule type" value="Genomic_DNA"/>
</dbReference>
<evidence type="ECO:0000256" key="7">
    <source>
        <dbReference type="SAM" id="Phobius"/>
    </source>
</evidence>
<gene>
    <name evidence="8" type="ORF">METZ01_LOCUS465959</name>
</gene>
<evidence type="ECO:0000313" key="8">
    <source>
        <dbReference type="EMBL" id="SVE13105.1"/>
    </source>
</evidence>
<proteinExistence type="predicted"/>
<evidence type="ECO:0000256" key="2">
    <source>
        <dbReference type="ARBA" id="ARBA00022692"/>
    </source>
</evidence>
<keyword evidence="6" id="KW-0961">Cell wall biogenesis/degradation</keyword>
<keyword evidence="1" id="KW-1003">Cell membrane</keyword>
<reference evidence="8" key="1">
    <citation type="submission" date="2018-05" db="EMBL/GenBank/DDBJ databases">
        <authorList>
            <person name="Lanie J.A."/>
            <person name="Ng W.-L."/>
            <person name="Kazmierczak K.M."/>
            <person name="Andrzejewski T.M."/>
            <person name="Davidsen T.M."/>
            <person name="Wayne K.J."/>
            <person name="Tettelin H."/>
            <person name="Glass J.I."/>
            <person name="Rusch D."/>
            <person name="Podicherti R."/>
            <person name="Tsui H.-C.T."/>
            <person name="Winkler M.E."/>
        </authorList>
    </citation>
    <scope>NUCLEOTIDE SEQUENCE</scope>
</reference>
<dbReference type="GO" id="GO:0071555">
    <property type="term" value="P:cell wall organization"/>
    <property type="evidence" value="ECO:0007669"/>
    <property type="project" value="UniProtKB-KW"/>
</dbReference>
<feature type="transmembrane region" description="Helical" evidence="7">
    <location>
        <begin position="6"/>
        <end position="28"/>
    </location>
</feature>
<keyword evidence="2 7" id="KW-0812">Transmembrane</keyword>
<dbReference type="Gene3D" id="3.30.1490.480">
    <property type="entry name" value="Endolytic murein transglycosylase"/>
    <property type="match status" value="1"/>
</dbReference>
<protein>
    <recommendedName>
        <fullName evidence="9">Endolytic transglycosylase MltG</fullName>
    </recommendedName>
</protein>
<evidence type="ECO:0000256" key="5">
    <source>
        <dbReference type="ARBA" id="ARBA00023239"/>
    </source>
</evidence>
<sequence length="204" mass="23863">MLKPIYIFILSIFTIFITIFIYALILYLPLKCEHIDYYITIPKDSTVSSVSKILEKNLCLNSTLFKIAMKITMNEKNIKYGRYDLKSVSNVRGLINLLTSIKKDRIKTTIPEGFTMSDIAIRFESNMHIDVEEFISLCYNQEFISSLGVDNTSNLEGYLFPDTYIFLKSYTERDIIAIMVKQFLFNYNEYINKDTIDLNRNEII</sequence>
<feature type="non-terminal residue" evidence="8">
    <location>
        <position position="204"/>
    </location>
</feature>
<evidence type="ECO:0000256" key="4">
    <source>
        <dbReference type="ARBA" id="ARBA00023136"/>
    </source>
</evidence>
<evidence type="ECO:0008006" key="9">
    <source>
        <dbReference type="Google" id="ProtNLM"/>
    </source>
</evidence>
<accession>A0A383B0W2</accession>
<dbReference type="Pfam" id="PF02618">
    <property type="entry name" value="YceG"/>
    <property type="match status" value="1"/>
</dbReference>
<evidence type="ECO:0000256" key="6">
    <source>
        <dbReference type="ARBA" id="ARBA00023316"/>
    </source>
</evidence>
<keyword evidence="5" id="KW-0456">Lyase</keyword>
<dbReference type="AlphaFoldDB" id="A0A383B0W2"/>
<keyword evidence="3 7" id="KW-1133">Transmembrane helix</keyword>
<dbReference type="PANTHER" id="PTHR30518">
    <property type="entry name" value="ENDOLYTIC MUREIN TRANSGLYCOSYLASE"/>
    <property type="match status" value="1"/>
</dbReference>
<organism evidence="8">
    <name type="scientific">marine metagenome</name>
    <dbReference type="NCBI Taxonomy" id="408172"/>
    <lineage>
        <taxon>unclassified sequences</taxon>
        <taxon>metagenomes</taxon>
        <taxon>ecological metagenomes</taxon>
    </lineage>
</organism>